<reference evidence="1" key="1">
    <citation type="journal article" date="2019" name="bioRxiv">
        <title>The Genome of the Zebra Mussel, Dreissena polymorpha: A Resource for Invasive Species Research.</title>
        <authorList>
            <person name="McCartney M.A."/>
            <person name="Auch B."/>
            <person name="Kono T."/>
            <person name="Mallez S."/>
            <person name="Zhang Y."/>
            <person name="Obille A."/>
            <person name="Becker A."/>
            <person name="Abrahante J.E."/>
            <person name="Garbe J."/>
            <person name="Badalamenti J.P."/>
            <person name="Herman A."/>
            <person name="Mangelson H."/>
            <person name="Liachko I."/>
            <person name="Sullivan S."/>
            <person name="Sone E.D."/>
            <person name="Koren S."/>
            <person name="Silverstein K.A.T."/>
            <person name="Beckman K.B."/>
            <person name="Gohl D.M."/>
        </authorList>
    </citation>
    <scope>NUCLEOTIDE SEQUENCE</scope>
    <source>
        <strain evidence="1">Duluth1</strain>
        <tissue evidence="1">Whole animal</tissue>
    </source>
</reference>
<dbReference type="EMBL" id="JAIWYP010000012">
    <property type="protein sequence ID" value="KAH3728522.1"/>
    <property type="molecule type" value="Genomic_DNA"/>
</dbReference>
<evidence type="ECO:0000313" key="1">
    <source>
        <dbReference type="EMBL" id="KAH3728522.1"/>
    </source>
</evidence>
<evidence type="ECO:0000313" key="2">
    <source>
        <dbReference type="Proteomes" id="UP000828390"/>
    </source>
</evidence>
<keyword evidence="2" id="KW-1185">Reference proteome</keyword>
<gene>
    <name evidence="1" type="ORF">DPMN_054479</name>
</gene>
<proteinExistence type="predicted"/>
<reference evidence="1" key="2">
    <citation type="submission" date="2020-11" db="EMBL/GenBank/DDBJ databases">
        <authorList>
            <person name="McCartney M.A."/>
            <person name="Auch B."/>
            <person name="Kono T."/>
            <person name="Mallez S."/>
            <person name="Becker A."/>
            <person name="Gohl D.M."/>
            <person name="Silverstein K.A.T."/>
            <person name="Koren S."/>
            <person name="Bechman K.B."/>
            <person name="Herman A."/>
            <person name="Abrahante J.E."/>
            <person name="Garbe J."/>
        </authorList>
    </citation>
    <scope>NUCLEOTIDE SEQUENCE</scope>
    <source>
        <strain evidence="1">Duluth1</strain>
        <tissue evidence="1">Whole animal</tissue>
    </source>
</reference>
<organism evidence="1 2">
    <name type="scientific">Dreissena polymorpha</name>
    <name type="common">Zebra mussel</name>
    <name type="synonym">Mytilus polymorpha</name>
    <dbReference type="NCBI Taxonomy" id="45954"/>
    <lineage>
        <taxon>Eukaryota</taxon>
        <taxon>Metazoa</taxon>
        <taxon>Spiralia</taxon>
        <taxon>Lophotrochozoa</taxon>
        <taxon>Mollusca</taxon>
        <taxon>Bivalvia</taxon>
        <taxon>Autobranchia</taxon>
        <taxon>Heteroconchia</taxon>
        <taxon>Euheterodonta</taxon>
        <taxon>Imparidentia</taxon>
        <taxon>Neoheterodontei</taxon>
        <taxon>Myida</taxon>
        <taxon>Dreissenoidea</taxon>
        <taxon>Dreissenidae</taxon>
        <taxon>Dreissena</taxon>
    </lineage>
</organism>
<name>A0A9D4CNZ0_DREPO</name>
<dbReference type="Proteomes" id="UP000828390">
    <property type="component" value="Unassembled WGS sequence"/>
</dbReference>
<protein>
    <submittedName>
        <fullName evidence="1">Uncharacterized protein</fullName>
    </submittedName>
</protein>
<dbReference type="AlphaFoldDB" id="A0A9D4CNZ0"/>
<accession>A0A9D4CNZ0</accession>
<sequence>MKKGVLYVIRPPKTYLKEPAWIFCLPVMHFITGLCQPYDQHEEDLTYASTIPKWWGIEAIKDIVDVFVNDGRHWQMYVFN</sequence>
<comment type="caution">
    <text evidence="1">The sequence shown here is derived from an EMBL/GenBank/DDBJ whole genome shotgun (WGS) entry which is preliminary data.</text>
</comment>